<reference evidence="5 6" key="1">
    <citation type="submission" date="2019-05" db="EMBL/GenBank/DDBJ databases">
        <title>Mycolicibacterium sphagni ENV482 genome assembly.</title>
        <authorList>
            <person name="Chen W."/>
            <person name="Faulkner N.W."/>
            <person name="Hyman M.R."/>
        </authorList>
    </citation>
    <scope>NUCLEOTIDE SEQUENCE [LARGE SCALE GENOMIC DNA]</scope>
    <source>
        <strain evidence="5 6">ENV482</strain>
    </source>
</reference>
<dbReference type="PANTHER" id="PTHR37042">
    <property type="entry name" value="OUTER MEMBRANE PROTEIN RV1973"/>
    <property type="match status" value="1"/>
</dbReference>
<sequence length="221" mass="22978">MEGDAGSGQLTPNPPTDDGADEAEIVESEASTVDETEAANGEQPRGSRLNGAVALIVCAALVIAGLLIATGGYFALRAHQKSVAAARAETSALAAAKDCVTATQAPDANAMAASQQKIIECATGDFGAQATLYSGLLVDAYQAAKVQVQVSNMRAAVERHNNDGSMDILVAVRVKVSNSQAQDQEQGYRLRVRMMPEDGTYKIARLDQVSKGSGDGDPPRN</sequence>
<dbReference type="PANTHER" id="PTHR37042:SF4">
    <property type="entry name" value="OUTER MEMBRANE PROTEIN RV1973"/>
    <property type="match status" value="1"/>
</dbReference>
<proteinExistence type="predicted"/>
<feature type="compositionally biased region" description="Acidic residues" evidence="3">
    <location>
        <begin position="18"/>
        <end position="37"/>
    </location>
</feature>
<comment type="caution">
    <text evidence="5">The sequence shown here is derived from an EMBL/GenBank/DDBJ whole genome shotgun (WGS) entry which is preliminary data.</text>
</comment>
<evidence type="ECO:0000313" key="6">
    <source>
        <dbReference type="Proteomes" id="UP000708347"/>
    </source>
</evidence>
<evidence type="ECO:0000256" key="1">
    <source>
        <dbReference type="ARBA" id="ARBA00004370"/>
    </source>
</evidence>
<feature type="transmembrane region" description="Helical" evidence="4">
    <location>
        <begin position="52"/>
        <end position="76"/>
    </location>
</feature>
<evidence type="ECO:0000256" key="4">
    <source>
        <dbReference type="SAM" id="Phobius"/>
    </source>
</evidence>
<organism evidence="5 6">
    <name type="scientific">Mycolicibacterium sphagni</name>
    <dbReference type="NCBI Taxonomy" id="1786"/>
    <lineage>
        <taxon>Bacteria</taxon>
        <taxon>Bacillati</taxon>
        <taxon>Actinomycetota</taxon>
        <taxon>Actinomycetes</taxon>
        <taxon>Mycobacteriales</taxon>
        <taxon>Mycobacteriaceae</taxon>
        <taxon>Mycolicibacterium</taxon>
    </lineage>
</organism>
<gene>
    <name evidence="5" type="ORF">FEG63_17925</name>
</gene>
<evidence type="ECO:0000256" key="2">
    <source>
        <dbReference type="ARBA" id="ARBA00023136"/>
    </source>
</evidence>
<keyword evidence="6" id="KW-1185">Reference proteome</keyword>
<evidence type="ECO:0000256" key="3">
    <source>
        <dbReference type="SAM" id="MobiDB-lite"/>
    </source>
</evidence>
<accession>A0ABX2K2X8</accession>
<dbReference type="Proteomes" id="UP000708347">
    <property type="component" value="Unassembled WGS sequence"/>
</dbReference>
<keyword evidence="2 4" id="KW-0472">Membrane</keyword>
<dbReference type="RefSeq" id="WP_174399178.1">
    <property type="nucleotide sequence ID" value="NZ_VBSB01000010.1"/>
</dbReference>
<comment type="subcellular location">
    <subcellularLocation>
        <location evidence="1">Membrane</location>
    </subcellularLocation>
</comment>
<keyword evidence="4" id="KW-0812">Transmembrane</keyword>
<protein>
    <submittedName>
        <fullName evidence="5">Mce protein</fullName>
    </submittedName>
</protein>
<name>A0ABX2K2X8_9MYCO</name>
<keyword evidence="4" id="KW-1133">Transmembrane helix</keyword>
<dbReference type="EMBL" id="VBSB01000010">
    <property type="protein sequence ID" value="NTY61426.1"/>
    <property type="molecule type" value="Genomic_DNA"/>
</dbReference>
<evidence type="ECO:0000313" key="5">
    <source>
        <dbReference type="EMBL" id="NTY61426.1"/>
    </source>
</evidence>
<feature type="region of interest" description="Disordered" evidence="3">
    <location>
        <begin position="1"/>
        <end position="45"/>
    </location>
</feature>